<dbReference type="GO" id="GO:0016746">
    <property type="term" value="F:acyltransferase activity"/>
    <property type="evidence" value="ECO:0007669"/>
    <property type="project" value="UniProtKB-KW"/>
</dbReference>
<feature type="transmembrane region" description="Helical" evidence="7">
    <location>
        <begin position="201"/>
        <end position="221"/>
    </location>
</feature>
<feature type="transmembrane region" description="Helical" evidence="7">
    <location>
        <begin position="96"/>
        <end position="113"/>
    </location>
</feature>
<comment type="similarity">
    <text evidence="2">Belongs to the acyltransferase 3 family.</text>
</comment>
<dbReference type="EMBL" id="JACXZA010000002">
    <property type="protein sequence ID" value="MBD3918645.1"/>
    <property type="molecule type" value="Genomic_DNA"/>
</dbReference>
<evidence type="ECO:0000313" key="9">
    <source>
        <dbReference type="EMBL" id="MBD3918645.1"/>
    </source>
</evidence>
<gene>
    <name evidence="9" type="ORF">H8B09_07780</name>
</gene>
<accession>A0ABR8MUR4</accession>
<feature type="transmembrane region" description="Helical" evidence="7">
    <location>
        <begin position="348"/>
        <end position="369"/>
    </location>
</feature>
<evidence type="ECO:0000259" key="8">
    <source>
        <dbReference type="Pfam" id="PF01757"/>
    </source>
</evidence>
<evidence type="ECO:0000256" key="4">
    <source>
        <dbReference type="ARBA" id="ARBA00022692"/>
    </source>
</evidence>
<dbReference type="PANTHER" id="PTHR40074">
    <property type="entry name" value="O-ACETYLTRANSFERASE WECH"/>
    <property type="match status" value="1"/>
</dbReference>
<evidence type="ECO:0000256" key="2">
    <source>
        <dbReference type="ARBA" id="ARBA00007400"/>
    </source>
</evidence>
<comment type="subcellular location">
    <subcellularLocation>
        <location evidence="1">Cell membrane</location>
        <topology evidence="1">Multi-pass membrane protein</topology>
    </subcellularLocation>
</comment>
<dbReference type="InterPro" id="IPR002656">
    <property type="entry name" value="Acyl_transf_3_dom"/>
</dbReference>
<sequence length="414" mass="48526">MSIVQPAKQRVRSKLPQLDLFRAFALFGVISVHSSSTAAAISGLHSKYFSIFNIMNIFFKFGTPCFIFLSSFVLFYNYYDRPETGSLIRKFYRKRLLYIIVPYVLISILYFIFNHQMNHTPWLSFNEEMSKFLNKLSTGSVHTHLYFVFVNTQFYLIFPLVLIILKQFKRLAAWAFPIGLLLQWGYVMLNHHYHFQWMPKGSLSISYFSYYLLGASLAIYYERWHGWLSRGWKERRLTDRLTVSALWLSWLAVSGTHVAIWHATRIYHIYYNSLLYELLWNVQTLMSAIVLLFTAYLLQRLFEGKFFYRTLAVIGQLSFAIYLVHPFVLAIYRKFDMGISTFVSEYVFWIWGGFAAALLISMLAVHSVFRYVPKAWMLLGGLPAYVVAAKEKEKEKGAANQTQQEQYLNRQAGV</sequence>
<evidence type="ECO:0000256" key="1">
    <source>
        <dbReference type="ARBA" id="ARBA00004651"/>
    </source>
</evidence>
<evidence type="ECO:0000256" key="3">
    <source>
        <dbReference type="ARBA" id="ARBA00022475"/>
    </source>
</evidence>
<keyword evidence="10" id="KW-1185">Reference proteome</keyword>
<keyword evidence="3" id="KW-1003">Cell membrane</keyword>
<protein>
    <submittedName>
        <fullName evidence="9">Acyltransferase</fullName>
    </submittedName>
</protein>
<feature type="transmembrane region" description="Helical" evidence="7">
    <location>
        <begin position="57"/>
        <end position="76"/>
    </location>
</feature>
<organism evidence="9 10">
    <name type="scientific">Paenibacillus terricola</name>
    <dbReference type="NCBI Taxonomy" id="2763503"/>
    <lineage>
        <taxon>Bacteria</taxon>
        <taxon>Bacillati</taxon>
        <taxon>Bacillota</taxon>
        <taxon>Bacilli</taxon>
        <taxon>Bacillales</taxon>
        <taxon>Paenibacillaceae</taxon>
        <taxon>Paenibacillus</taxon>
    </lineage>
</organism>
<feature type="domain" description="Acyltransferase 3" evidence="8">
    <location>
        <begin position="17"/>
        <end position="364"/>
    </location>
</feature>
<dbReference type="RefSeq" id="WP_191202962.1">
    <property type="nucleotide sequence ID" value="NZ_JACXZA010000002.1"/>
</dbReference>
<proteinExistence type="inferred from homology"/>
<keyword evidence="6 7" id="KW-0472">Membrane</keyword>
<name>A0ABR8MUR4_9BACL</name>
<feature type="transmembrane region" description="Helical" evidence="7">
    <location>
        <begin position="171"/>
        <end position="189"/>
    </location>
</feature>
<dbReference type="PANTHER" id="PTHR40074:SF2">
    <property type="entry name" value="O-ACETYLTRANSFERASE WECH"/>
    <property type="match status" value="1"/>
</dbReference>
<keyword evidence="4 7" id="KW-0812">Transmembrane</keyword>
<feature type="transmembrane region" description="Helical" evidence="7">
    <location>
        <begin position="280"/>
        <end position="299"/>
    </location>
</feature>
<keyword evidence="5 7" id="KW-1133">Transmembrane helix</keyword>
<feature type="transmembrane region" description="Helical" evidence="7">
    <location>
        <begin position="306"/>
        <end position="328"/>
    </location>
</feature>
<keyword evidence="9" id="KW-0808">Transferase</keyword>
<dbReference type="Proteomes" id="UP000609346">
    <property type="component" value="Unassembled WGS sequence"/>
</dbReference>
<evidence type="ECO:0000256" key="5">
    <source>
        <dbReference type="ARBA" id="ARBA00022989"/>
    </source>
</evidence>
<comment type="caution">
    <text evidence="9">The sequence shown here is derived from an EMBL/GenBank/DDBJ whole genome shotgun (WGS) entry which is preliminary data.</text>
</comment>
<dbReference type="Pfam" id="PF01757">
    <property type="entry name" value="Acyl_transf_3"/>
    <property type="match status" value="1"/>
</dbReference>
<feature type="transmembrane region" description="Helical" evidence="7">
    <location>
        <begin position="20"/>
        <end position="45"/>
    </location>
</feature>
<evidence type="ECO:0000256" key="6">
    <source>
        <dbReference type="ARBA" id="ARBA00023136"/>
    </source>
</evidence>
<feature type="transmembrane region" description="Helical" evidence="7">
    <location>
        <begin position="241"/>
        <end position="260"/>
    </location>
</feature>
<evidence type="ECO:0000256" key="7">
    <source>
        <dbReference type="SAM" id="Phobius"/>
    </source>
</evidence>
<evidence type="ECO:0000313" key="10">
    <source>
        <dbReference type="Proteomes" id="UP000609346"/>
    </source>
</evidence>
<keyword evidence="9" id="KW-0012">Acyltransferase</keyword>
<reference evidence="9 10" key="1">
    <citation type="submission" date="2020-09" db="EMBL/GenBank/DDBJ databases">
        <title>Paenibacillus sp. strain PR3 16S rRNA gene Genome sequencing and assembly.</title>
        <authorList>
            <person name="Kim J."/>
        </authorList>
    </citation>
    <scope>NUCLEOTIDE SEQUENCE [LARGE SCALE GENOMIC DNA]</scope>
    <source>
        <strain evidence="9 10">PR3</strain>
    </source>
</reference>
<feature type="transmembrane region" description="Helical" evidence="7">
    <location>
        <begin position="145"/>
        <end position="164"/>
    </location>
</feature>